<dbReference type="Proteomes" id="UP000230304">
    <property type="component" value="Unassembled WGS sequence"/>
</dbReference>
<evidence type="ECO:0000256" key="1">
    <source>
        <dbReference type="ARBA" id="ARBA00001946"/>
    </source>
</evidence>
<dbReference type="InterPro" id="IPR032686">
    <property type="entry name" value="PFO_beta_C"/>
</dbReference>
<dbReference type="AlphaFoldDB" id="A0A2M7D7N0"/>
<keyword evidence="5" id="KW-0460">Magnesium</keyword>
<evidence type="ECO:0000313" key="12">
    <source>
        <dbReference type="EMBL" id="PIV42325.1"/>
    </source>
</evidence>
<accession>A0A2M7D7N0</accession>
<dbReference type="Gene3D" id="3.40.50.970">
    <property type="match status" value="1"/>
</dbReference>
<keyword evidence="9" id="KW-0786">Thiamine pyrophosphate</keyword>
<dbReference type="PANTHER" id="PTHR48084:SF4">
    <property type="entry name" value="2-OXOGLUTARATE OXIDOREDUCTASE SUBUNIT KORB"/>
    <property type="match status" value="1"/>
</dbReference>
<dbReference type="InterPro" id="IPR011896">
    <property type="entry name" value="OFOB"/>
</dbReference>
<evidence type="ECO:0000256" key="9">
    <source>
        <dbReference type="ARBA" id="ARBA00023052"/>
    </source>
</evidence>
<evidence type="ECO:0000259" key="11">
    <source>
        <dbReference type="Pfam" id="PF12367"/>
    </source>
</evidence>
<gene>
    <name evidence="12" type="ORF">COS26_02285</name>
</gene>
<evidence type="ECO:0000256" key="2">
    <source>
        <dbReference type="ARBA" id="ARBA00001964"/>
    </source>
</evidence>
<evidence type="ECO:0000256" key="6">
    <source>
        <dbReference type="ARBA" id="ARBA00023002"/>
    </source>
</evidence>
<dbReference type="InterPro" id="IPR011766">
    <property type="entry name" value="TPP_enzyme_TPP-bd"/>
</dbReference>
<dbReference type="PANTHER" id="PTHR48084">
    <property type="entry name" value="2-OXOGLUTARATE OXIDOREDUCTASE SUBUNIT KORB-RELATED"/>
    <property type="match status" value="1"/>
</dbReference>
<evidence type="ECO:0000256" key="5">
    <source>
        <dbReference type="ARBA" id="ARBA00022842"/>
    </source>
</evidence>
<dbReference type="EMBL" id="PEUA01000050">
    <property type="protein sequence ID" value="PIV42325.1"/>
    <property type="molecule type" value="Genomic_DNA"/>
</dbReference>
<dbReference type="GO" id="GO:0045333">
    <property type="term" value="P:cellular respiration"/>
    <property type="evidence" value="ECO:0007669"/>
    <property type="project" value="UniProtKB-ARBA"/>
</dbReference>
<proteinExistence type="predicted"/>
<dbReference type="InterPro" id="IPR051457">
    <property type="entry name" value="2-oxoacid:Fd_oxidoreductase"/>
</dbReference>
<dbReference type="Pfam" id="PF12367">
    <property type="entry name" value="PFO_beta_C"/>
    <property type="match status" value="1"/>
</dbReference>
<keyword evidence="8" id="KW-0411">Iron-sulfur</keyword>
<feature type="domain" description="Pyruvate ferredoxin oxidoreductase beta subunit C-terminal" evidence="11">
    <location>
        <begin position="208"/>
        <end position="266"/>
    </location>
</feature>
<comment type="cofactor">
    <cofactor evidence="3">
        <name>[4Fe-4S] cluster</name>
        <dbReference type="ChEBI" id="CHEBI:49883"/>
    </cofactor>
</comment>
<evidence type="ECO:0000256" key="8">
    <source>
        <dbReference type="ARBA" id="ARBA00023014"/>
    </source>
</evidence>
<reference evidence="13" key="1">
    <citation type="submission" date="2017-09" db="EMBL/GenBank/DDBJ databases">
        <title>Depth-based differentiation of microbial function through sediment-hosted aquifers and enrichment of novel symbionts in the deep terrestrial subsurface.</title>
        <authorList>
            <person name="Probst A.J."/>
            <person name="Ladd B."/>
            <person name="Jarett J.K."/>
            <person name="Geller-Mcgrath D.E."/>
            <person name="Sieber C.M.K."/>
            <person name="Emerson J.B."/>
            <person name="Anantharaman K."/>
            <person name="Thomas B.C."/>
            <person name="Malmstrom R."/>
            <person name="Stieglmeier M."/>
            <person name="Klingl A."/>
            <person name="Woyke T."/>
            <person name="Ryan C.M."/>
            <person name="Banfield J.F."/>
        </authorList>
    </citation>
    <scope>NUCLEOTIDE SEQUENCE [LARGE SCALE GENOMIC DNA]</scope>
</reference>
<dbReference type="NCBIfam" id="TIGR02177">
    <property type="entry name" value="PorB_KorB"/>
    <property type="match status" value="1"/>
</dbReference>
<comment type="cofactor">
    <cofactor evidence="1">
        <name>Mg(2+)</name>
        <dbReference type="ChEBI" id="CHEBI:18420"/>
    </cofactor>
</comment>
<dbReference type="GO" id="GO:0046872">
    <property type="term" value="F:metal ion binding"/>
    <property type="evidence" value="ECO:0007669"/>
    <property type="project" value="UniProtKB-KW"/>
</dbReference>
<sequence>MDIQELNTKAENTWCPGCPNFMILQSFKEAVAELADANKIKIKNTAIVTGIGCHAKIFDYVNLNSFSGLHGRVLPTLLGVKMSNPELKVIGFGGDGDTFSEGASHFIHACRRNADLTMVVHNNQVFALTVGQPTPTSERGFLDGYPPPGVTDQPLNPIALALINGATFVARTYALDKGHLKATLKQAIEHKGFSFVDILQPCIIFHNVVPYFQKNVYKLDKNYNPSNFKAALEKALEWDYCFDKGTKVPIGVFYQIKKPTFEEQLSVPDNPWYKTERKINWKEMTEEFKS</sequence>
<dbReference type="CDD" id="cd03375">
    <property type="entry name" value="TPP_OGFOR"/>
    <property type="match status" value="1"/>
</dbReference>
<evidence type="ECO:0000256" key="4">
    <source>
        <dbReference type="ARBA" id="ARBA00022723"/>
    </source>
</evidence>
<dbReference type="Pfam" id="PF02775">
    <property type="entry name" value="TPP_enzyme_C"/>
    <property type="match status" value="1"/>
</dbReference>
<evidence type="ECO:0000256" key="3">
    <source>
        <dbReference type="ARBA" id="ARBA00001966"/>
    </source>
</evidence>
<dbReference type="GO" id="GO:0016625">
    <property type="term" value="F:oxidoreductase activity, acting on the aldehyde or oxo group of donors, iron-sulfur protein as acceptor"/>
    <property type="evidence" value="ECO:0007669"/>
    <property type="project" value="UniProtKB-ARBA"/>
</dbReference>
<dbReference type="InterPro" id="IPR029061">
    <property type="entry name" value="THDP-binding"/>
</dbReference>
<evidence type="ECO:0000259" key="10">
    <source>
        <dbReference type="Pfam" id="PF02775"/>
    </source>
</evidence>
<evidence type="ECO:0000256" key="7">
    <source>
        <dbReference type="ARBA" id="ARBA00023004"/>
    </source>
</evidence>
<keyword evidence="4" id="KW-0479">Metal-binding</keyword>
<dbReference type="GO" id="GO:0051536">
    <property type="term" value="F:iron-sulfur cluster binding"/>
    <property type="evidence" value="ECO:0007669"/>
    <property type="project" value="UniProtKB-KW"/>
</dbReference>
<evidence type="ECO:0000313" key="13">
    <source>
        <dbReference type="Proteomes" id="UP000230304"/>
    </source>
</evidence>
<keyword evidence="7" id="KW-0408">Iron</keyword>
<protein>
    <submittedName>
        <fullName evidence="12">2-oxoglutarate synthase</fullName>
    </submittedName>
</protein>
<feature type="domain" description="Thiamine pyrophosphate enzyme TPP-binding" evidence="10">
    <location>
        <begin position="51"/>
        <end position="198"/>
    </location>
</feature>
<name>A0A2M7D7N0_9BACT</name>
<comment type="caution">
    <text evidence="12">The sequence shown here is derived from an EMBL/GenBank/DDBJ whole genome shotgun (WGS) entry which is preliminary data.</text>
</comment>
<keyword evidence="6" id="KW-0560">Oxidoreductase</keyword>
<dbReference type="GO" id="GO:0030976">
    <property type="term" value="F:thiamine pyrophosphate binding"/>
    <property type="evidence" value="ECO:0007669"/>
    <property type="project" value="InterPro"/>
</dbReference>
<organism evidence="12 13">
    <name type="scientific">Candidatus Nealsonbacteria bacterium CG02_land_8_20_14_3_00_40_11</name>
    <dbReference type="NCBI Taxonomy" id="1974700"/>
    <lineage>
        <taxon>Bacteria</taxon>
        <taxon>Candidatus Nealsoniibacteriota</taxon>
    </lineage>
</organism>
<dbReference type="SUPFAM" id="SSF52518">
    <property type="entry name" value="Thiamin diphosphate-binding fold (THDP-binding)"/>
    <property type="match status" value="1"/>
</dbReference>
<comment type="cofactor">
    <cofactor evidence="2">
        <name>thiamine diphosphate</name>
        <dbReference type="ChEBI" id="CHEBI:58937"/>
    </cofactor>
</comment>